<reference evidence="2 3" key="1">
    <citation type="submission" date="2021-07" db="EMBL/GenBank/DDBJ databases">
        <title>The Aristolochia fimbriata genome: insights into angiosperm evolution, floral development and chemical biosynthesis.</title>
        <authorList>
            <person name="Jiao Y."/>
        </authorList>
    </citation>
    <scope>NUCLEOTIDE SEQUENCE [LARGE SCALE GENOMIC DNA]</scope>
    <source>
        <strain evidence="2">IBCAS-2021</strain>
        <tissue evidence="2">Leaf</tissue>
    </source>
</reference>
<organism evidence="2 3">
    <name type="scientific">Aristolochia fimbriata</name>
    <name type="common">White veined hardy Dutchman's pipe vine</name>
    <dbReference type="NCBI Taxonomy" id="158543"/>
    <lineage>
        <taxon>Eukaryota</taxon>
        <taxon>Viridiplantae</taxon>
        <taxon>Streptophyta</taxon>
        <taxon>Embryophyta</taxon>
        <taxon>Tracheophyta</taxon>
        <taxon>Spermatophyta</taxon>
        <taxon>Magnoliopsida</taxon>
        <taxon>Magnoliidae</taxon>
        <taxon>Piperales</taxon>
        <taxon>Aristolochiaceae</taxon>
        <taxon>Aristolochia</taxon>
    </lineage>
</organism>
<evidence type="ECO:0000313" key="3">
    <source>
        <dbReference type="Proteomes" id="UP000825729"/>
    </source>
</evidence>
<comment type="caution">
    <text evidence="2">The sequence shown here is derived from an EMBL/GenBank/DDBJ whole genome shotgun (WGS) entry which is preliminary data.</text>
</comment>
<dbReference type="Proteomes" id="UP000825729">
    <property type="component" value="Unassembled WGS sequence"/>
</dbReference>
<sequence length="65" mass="7145">MKRPSRVLVFLAFILLAVFLSDQLAEAVAADAADAAANAVHPQECPCCKWERKTFLLCTMICCKT</sequence>
<keyword evidence="3" id="KW-1185">Reference proteome</keyword>
<evidence type="ECO:0000313" key="2">
    <source>
        <dbReference type="EMBL" id="KAG9448768.1"/>
    </source>
</evidence>
<dbReference type="EMBL" id="JAINDJ010000004">
    <property type="protein sequence ID" value="KAG9448768.1"/>
    <property type="molecule type" value="Genomic_DNA"/>
</dbReference>
<name>A0AAV7EJ22_ARIFI</name>
<gene>
    <name evidence="2" type="ORF">H6P81_008733</name>
</gene>
<feature type="signal peptide" evidence="1">
    <location>
        <begin position="1"/>
        <end position="27"/>
    </location>
</feature>
<accession>A0AAV7EJ22</accession>
<dbReference type="AlphaFoldDB" id="A0AAV7EJ22"/>
<proteinExistence type="predicted"/>
<evidence type="ECO:0000256" key="1">
    <source>
        <dbReference type="SAM" id="SignalP"/>
    </source>
</evidence>
<protein>
    <submittedName>
        <fullName evidence="2">Uncharacterized protein</fullName>
    </submittedName>
</protein>
<keyword evidence="1" id="KW-0732">Signal</keyword>
<feature type="chain" id="PRO_5043350112" evidence="1">
    <location>
        <begin position="28"/>
        <end position="65"/>
    </location>
</feature>